<gene>
    <name evidence="1" type="ORF">FB45DRAFT_1064791</name>
</gene>
<dbReference type="AlphaFoldDB" id="A0AAD7B8A3"/>
<dbReference type="InterPro" id="IPR032675">
    <property type="entry name" value="LRR_dom_sf"/>
</dbReference>
<dbReference type="PANTHER" id="PTHR38926">
    <property type="entry name" value="F-BOX DOMAIN CONTAINING PROTEIN, EXPRESSED"/>
    <property type="match status" value="1"/>
</dbReference>
<evidence type="ECO:0000313" key="1">
    <source>
        <dbReference type="EMBL" id="KAJ7613909.1"/>
    </source>
</evidence>
<dbReference type="Gene3D" id="3.80.10.10">
    <property type="entry name" value="Ribonuclease Inhibitor"/>
    <property type="match status" value="1"/>
</dbReference>
<sequence length="487" mass="54996">MHPRIYCDHPCSMDCGASQPPVSPLPELFASNDIPSDLQAAPILEALQKARTEIARVDAAIANLTAQRAGLVDFVHRHASVVSGLRCFPNELLTEIFLRCVDLGRFDPLTNRPWIVARVCRRWRDVALSCPELWRHFVVPEKCPPHIDRFFKMQLDRARHAPIAIWMPDREMYLQSNDGEDETDVPSDEFDVLGVLLEVAPQWQEIQLTTKHDFTRFASHGVVYPQLKTLRLNIMDDIWSDDLVDHDLASALPALAHLDWCTLDKPFPRQPFLPWSQLRTLVLHYPRLPDALWILSVLSSNTTDVSFISGSQDAVVVDSESVDSQLRSLDINGCDEPFAAGLLGRLVASALEKLLLNIYKQFPVQETLSLLSTSTCSLKHLRVVDGDVPSLIELLESPSAREIVRLEVSVKDFYVLLQALAIKDRLVPQLRTLVIEGDCDQNAALGILVDRKPSVRNIPFEALNWHWDRFPERRIADGGLDVVILTR</sequence>
<proteinExistence type="predicted"/>
<comment type="caution">
    <text evidence="1">The sequence shown here is derived from an EMBL/GenBank/DDBJ whole genome shotgun (WGS) entry which is preliminary data.</text>
</comment>
<protein>
    <recommendedName>
        <fullName evidence="3">F-box domain-containing protein</fullName>
    </recommendedName>
</protein>
<evidence type="ECO:0008006" key="3">
    <source>
        <dbReference type="Google" id="ProtNLM"/>
    </source>
</evidence>
<name>A0AAD7B8A3_9AGAR</name>
<keyword evidence="2" id="KW-1185">Reference proteome</keyword>
<dbReference type="EMBL" id="JARKIF010000027">
    <property type="protein sequence ID" value="KAJ7613909.1"/>
    <property type="molecule type" value="Genomic_DNA"/>
</dbReference>
<dbReference type="PANTHER" id="PTHR38926:SF5">
    <property type="entry name" value="F-BOX AND LEUCINE-RICH REPEAT PROTEIN 6"/>
    <property type="match status" value="1"/>
</dbReference>
<dbReference type="Proteomes" id="UP001221142">
    <property type="component" value="Unassembled WGS sequence"/>
</dbReference>
<accession>A0AAD7B8A3</accession>
<reference evidence="1" key="1">
    <citation type="submission" date="2023-03" db="EMBL/GenBank/DDBJ databases">
        <title>Massive genome expansion in bonnet fungi (Mycena s.s.) driven by repeated elements and novel gene families across ecological guilds.</title>
        <authorList>
            <consortium name="Lawrence Berkeley National Laboratory"/>
            <person name="Harder C.B."/>
            <person name="Miyauchi S."/>
            <person name="Viragh M."/>
            <person name="Kuo A."/>
            <person name="Thoen E."/>
            <person name="Andreopoulos B."/>
            <person name="Lu D."/>
            <person name="Skrede I."/>
            <person name="Drula E."/>
            <person name="Henrissat B."/>
            <person name="Morin E."/>
            <person name="Kohler A."/>
            <person name="Barry K."/>
            <person name="LaButti K."/>
            <person name="Morin E."/>
            <person name="Salamov A."/>
            <person name="Lipzen A."/>
            <person name="Mereny Z."/>
            <person name="Hegedus B."/>
            <person name="Baldrian P."/>
            <person name="Stursova M."/>
            <person name="Weitz H."/>
            <person name="Taylor A."/>
            <person name="Grigoriev I.V."/>
            <person name="Nagy L.G."/>
            <person name="Martin F."/>
            <person name="Kauserud H."/>
        </authorList>
    </citation>
    <scope>NUCLEOTIDE SEQUENCE</scope>
    <source>
        <strain evidence="1">9284</strain>
    </source>
</reference>
<organism evidence="1 2">
    <name type="scientific">Roridomyces roridus</name>
    <dbReference type="NCBI Taxonomy" id="1738132"/>
    <lineage>
        <taxon>Eukaryota</taxon>
        <taxon>Fungi</taxon>
        <taxon>Dikarya</taxon>
        <taxon>Basidiomycota</taxon>
        <taxon>Agaricomycotina</taxon>
        <taxon>Agaricomycetes</taxon>
        <taxon>Agaricomycetidae</taxon>
        <taxon>Agaricales</taxon>
        <taxon>Marasmiineae</taxon>
        <taxon>Mycenaceae</taxon>
        <taxon>Roridomyces</taxon>
    </lineage>
</organism>
<evidence type="ECO:0000313" key="2">
    <source>
        <dbReference type="Proteomes" id="UP001221142"/>
    </source>
</evidence>
<dbReference type="Gene3D" id="1.20.1280.50">
    <property type="match status" value="1"/>
</dbReference>